<dbReference type="PANTHER" id="PTHR12752:SF3">
    <property type="entry name" value="PLECKSTRIN HOMOLOGY DOMAIN-CONTAINING FAMILY A MEMBER 5"/>
    <property type="match status" value="1"/>
</dbReference>
<evidence type="ECO:0000256" key="1">
    <source>
        <dbReference type="ARBA" id="ARBA00004496"/>
    </source>
</evidence>
<dbReference type="Pfam" id="PF00169">
    <property type="entry name" value="PH"/>
    <property type="match status" value="1"/>
</dbReference>
<feature type="domain" description="PH" evidence="7">
    <location>
        <begin position="216"/>
        <end position="315"/>
    </location>
</feature>
<keyword evidence="4" id="KW-0677">Repeat</keyword>
<feature type="coiled-coil region" evidence="5">
    <location>
        <begin position="1381"/>
        <end position="1531"/>
    </location>
</feature>
<dbReference type="PROSITE" id="PS50020">
    <property type="entry name" value="WW_DOMAIN_2"/>
    <property type="match status" value="2"/>
</dbReference>
<feature type="region of interest" description="Disordered" evidence="6">
    <location>
        <begin position="607"/>
        <end position="696"/>
    </location>
</feature>
<evidence type="ECO:0000256" key="2">
    <source>
        <dbReference type="ARBA" id="ARBA00022490"/>
    </source>
</evidence>
<dbReference type="Gene3D" id="2.30.29.30">
    <property type="entry name" value="Pleckstrin-homology domain (PH domain)/Phosphotyrosine-binding domain (PTB)"/>
    <property type="match status" value="1"/>
</dbReference>
<dbReference type="GO" id="GO:0080025">
    <property type="term" value="F:phosphatidylinositol-3,5-bisphosphate binding"/>
    <property type="evidence" value="ECO:0007669"/>
    <property type="project" value="TreeGrafter"/>
</dbReference>
<feature type="region of interest" description="Disordered" evidence="6">
    <location>
        <begin position="1168"/>
        <end position="1226"/>
    </location>
</feature>
<evidence type="ECO:0000256" key="4">
    <source>
        <dbReference type="ARBA" id="ARBA00022737"/>
    </source>
</evidence>
<dbReference type="Pfam" id="PF25541">
    <property type="entry name" value="TBCA_PH"/>
    <property type="match status" value="1"/>
</dbReference>
<dbReference type="FunFam" id="2.30.29.30:FF:000083">
    <property type="entry name" value="Pleckstrin homology domain-containing family A member 5"/>
    <property type="match status" value="1"/>
</dbReference>
<evidence type="ECO:0000259" key="8">
    <source>
        <dbReference type="PROSITE" id="PS50020"/>
    </source>
</evidence>
<evidence type="ECO:0000256" key="5">
    <source>
        <dbReference type="SAM" id="Coils"/>
    </source>
</evidence>
<keyword evidence="5" id="KW-0175">Coiled coil</keyword>
<proteinExistence type="predicted"/>
<dbReference type="PROSITE" id="PS50003">
    <property type="entry name" value="PH_DOMAIN"/>
    <property type="match status" value="1"/>
</dbReference>
<dbReference type="OMA" id="HMPRTTA"/>
<dbReference type="InterPro" id="IPR040392">
    <property type="entry name" value="PKHA4-7_PH"/>
</dbReference>
<feature type="region of interest" description="Disordered" evidence="6">
    <location>
        <begin position="349"/>
        <end position="392"/>
    </location>
</feature>
<feature type="region of interest" description="Disordered" evidence="6">
    <location>
        <begin position="122"/>
        <end position="196"/>
    </location>
</feature>
<dbReference type="GeneTree" id="ENSGT00940000155728"/>
<dbReference type="InterPro" id="IPR011993">
    <property type="entry name" value="PH-like_dom_sf"/>
</dbReference>
<reference evidence="9" key="2">
    <citation type="submission" date="2025-09" db="UniProtKB">
        <authorList>
            <consortium name="Ensembl"/>
        </authorList>
    </citation>
    <scope>IDENTIFICATION</scope>
</reference>
<keyword evidence="3" id="KW-0597">Phosphoprotein</keyword>
<feature type="compositionally biased region" description="Polar residues" evidence="6">
    <location>
        <begin position="664"/>
        <end position="679"/>
    </location>
</feature>
<dbReference type="SMART" id="SM00233">
    <property type="entry name" value="PH"/>
    <property type="match status" value="1"/>
</dbReference>
<dbReference type="CDD" id="cd00201">
    <property type="entry name" value="WW"/>
    <property type="match status" value="1"/>
</dbReference>
<feature type="coiled-coil region" evidence="5">
    <location>
        <begin position="1008"/>
        <end position="1035"/>
    </location>
</feature>
<sequence length="1721" mass="194492">MAADLNPDWLSCLPSSWSYGVTRDGRIFFINEEAKSTTWLHPVTGEAVITGHRKTPDLPTGWEEGYTFEGARCFINHNERKVTCKHPVSGLPSQDNCIFVVNEHVTSAKLVHPVTDPGTVNPVTVNPVTVNPVTHPVTDPVSNRPKAPEQAPSEESDRVKKERPMSTMSEASNYTGGSDYSTYPGSSPATRPSRSYKKVHNFGKRSNSIKRNPNAPAVKSNWLYKQDSTGMKLWKKRWFVLSDMCLFYYRDEKEEGILGSILLPSFHISMLSVDDHISRKYAFKATHSNMRTYYFCTDTAKDMESWMKVMTDAALVHTEPIRRLDKLKVDRCCPQEVNNILNHNRVLTRPEIQNNERNLEPRQPSITRSMDRTDGDRKHKDPEKHTLQRERERYTLQKDGERYSLQKDGVSYTLQRDGERYLLQKDGERYALQKDGERYSLQKDGGERYSVPKDVQMEKYAPQKDGEKYMLQKDGERYALQKEGERYTLQKDGQKYNLQKGVERQTSMTEKDRSDRYGTLDERQKYKTLREGSKCGTVRDGEKHGTLDKYGTLREVDKYGTLREGNKYGFQRDGSAERPLTKINSIKLQPAQAAAIAAAVTASRQVQVSQHMAPHQVNGSGERAGDHSPGEVVGTLGRGAGKAQDPPQNQTHNQQAQEPEKSLTRTNSMRQLENWVRTQRTQEDDDTRSITSYQTLPRNMPSHHAQIVPRYPEGYRTLPRNMLSRPESICSVAGSVYDRALAPTSNSDKRRSMRDDTMWQLYEWQQRQAFSRQGPPPPGHYGTLPSPKTMGNISEHQGVAHSIPTSPSHGSLALYHTFSPPGQHRRDNPPGSTRSEVSSPVFRGDQTMTVDCRHRTHLTKYNYPPDRRSMPAVIPVQTITPQSLQGKTPEELTLLLIKLRRQQAELNSIREHTVAQLMILSMDGPNAKSEVLSHHLQRNLMYLESQTKDNEPLIFMIHTMIENSAPRPQLYHQISPEDYKDNSYSHQRPEDIDIDTKLSRLCEQDQVVRTQEEKLQQLHREKHTLETALLSASQEIEQSSDNPAAVQSLIQQRDVLQNGLLSTCRELARVNTELERSWREYDKMESGVSLAKTNLLEQLEALGSPQTEPPSQQHVQIQKELWRIQDVMEALAKNKPQRTTDTGFLGSKPISNLQKNEPVTLFRSLCSLTEGDRQPPRPPLPQSYGSTERPPAVPPLPSPSGARPPPHTSKHGQRNGTHSSQGPDYRLYKSEPELTTVAEEVDDNNGEDNDRLQTGLTTDKEPPATKVPLGVPVYPVGIVPPRTKSPMSPPESCTIASYVTLRKSKKPDPRTERPHSAVEQTCGPGERESGRARMSVEEQLERIRRHQQASLREKKRSSSSISPSRSPSFSKENPFITQVRLEVFSTDTQELEAALQDLEEVRDRVTEQLERDRTAAVELERDRGAELELERDRAAAAAEEEMERGRAAIEKLERDMTEVAAVVEQEMARTAVAVEEEMARTAVAVEEELDRAAELELERDRAAVAAAAEELERARAAAEELVRERTAVSSEEALDVDKAALVELEMEITVVEEISYRAEEVDVIPVPRLSEEQPQPRTESSNMDTEVSETQMMVISDQGVKPLYVQYLIPGQHRQQGEREAERRNTHTPNTFIPHNSLPAAVSEALTPEPEKDVMQSEVMQGEAPEHETQGNNIDISYELPVEGAKLNNLMAVKSLPFPPKSSSSPASPPQLTDGSHFMCV</sequence>
<dbReference type="Gene3D" id="2.20.70.10">
    <property type="match status" value="2"/>
</dbReference>
<keyword evidence="2" id="KW-0963">Cytoplasm</keyword>
<dbReference type="InterPro" id="IPR001202">
    <property type="entry name" value="WW_dom"/>
</dbReference>
<dbReference type="SUPFAM" id="SSF50729">
    <property type="entry name" value="PH domain-like"/>
    <property type="match status" value="1"/>
</dbReference>
<gene>
    <name evidence="9" type="primary">PLEKHA5</name>
    <name evidence="9" type="synonym">LOC115180603</name>
</gene>
<feature type="compositionally biased region" description="Basic residues" evidence="6">
    <location>
        <begin position="1343"/>
        <end position="1357"/>
    </location>
</feature>
<feature type="region of interest" description="Disordered" evidence="6">
    <location>
        <begin position="1238"/>
        <end position="1269"/>
    </location>
</feature>
<dbReference type="Ensembl" id="ENSSTUT00000117743.1">
    <property type="protein sequence ID" value="ENSSTUP00000109963.1"/>
    <property type="gene ID" value="ENSSTUG00000048739.1"/>
</dbReference>
<dbReference type="InterPro" id="IPR036020">
    <property type="entry name" value="WW_dom_sf"/>
</dbReference>
<feature type="domain" description="WW" evidence="8">
    <location>
        <begin position="56"/>
        <end position="89"/>
    </location>
</feature>
<feature type="compositionally biased region" description="Basic and acidic residues" evidence="6">
    <location>
        <begin position="1615"/>
        <end position="1625"/>
    </location>
</feature>
<evidence type="ECO:0000313" key="9">
    <source>
        <dbReference type="Ensembl" id="ENSSTUP00000109963.1"/>
    </source>
</evidence>
<feature type="compositionally biased region" description="Basic and acidic residues" evidence="6">
    <location>
        <begin position="369"/>
        <end position="392"/>
    </location>
</feature>
<feature type="region of interest" description="Disordered" evidence="6">
    <location>
        <begin position="1281"/>
        <end position="1373"/>
    </location>
</feature>
<reference evidence="9" key="1">
    <citation type="submission" date="2025-08" db="UniProtKB">
        <authorList>
            <consortium name="Ensembl"/>
        </authorList>
    </citation>
    <scope>IDENTIFICATION</scope>
</reference>
<feature type="compositionally biased region" description="Polar residues" evidence="6">
    <location>
        <begin position="166"/>
        <end position="193"/>
    </location>
</feature>
<dbReference type="CDD" id="cd13248">
    <property type="entry name" value="PH_PEPP1_2_3"/>
    <property type="match status" value="1"/>
</dbReference>
<feature type="region of interest" description="Disordered" evidence="6">
    <location>
        <begin position="1612"/>
        <end position="1636"/>
    </location>
</feature>
<dbReference type="InterPro" id="IPR057971">
    <property type="entry name" value="PKHA4-7_TBCA"/>
</dbReference>
<dbReference type="SUPFAM" id="SSF51045">
    <property type="entry name" value="WW domain"/>
    <property type="match status" value="2"/>
</dbReference>
<accession>A0A674ENP6</accession>
<feature type="region of interest" description="Disordered" evidence="6">
    <location>
        <begin position="818"/>
        <end position="839"/>
    </location>
</feature>
<dbReference type="FunFam" id="2.20.70.10:FF:000027">
    <property type="entry name" value="pleckstrin homology domain-containing family A member 5 isoform X1"/>
    <property type="match status" value="1"/>
</dbReference>
<dbReference type="InterPro" id="IPR001849">
    <property type="entry name" value="PH_domain"/>
</dbReference>
<protein>
    <submittedName>
        <fullName evidence="9">Pleckstrin homology domain containing, family A member 5</fullName>
    </submittedName>
</protein>
<dbReference type="PROSITE" id="PS01159">
    <property type="entry name" value="WW_DOMAIN_1"/>
    <property type="match status" value="1"/>
</dbReference>
<feature type="compositionally biased region" description="Basic and acidic residues" evidence="6">
    <location>
        <begin position="155"/>
        <end position="164"/>
    </location>
</feature>
<dbReference type="PANTHER" id="PTHR12752">
    <property type="entry name" value="PHOSPHOINOSITOL 3-PHOSPHATE-BINDING PROTEIN"/>
    <property type="match status" value="1"/>
</dbReference>
<feature type="region of interest" description="Disordered" evidence="6">
    <location>
        <begin position="1695"/>
        <end position="1721"/>
    </location>
</feature>
<dbReference type="InParanoid" id="A0A674ENP6"/>
<dbReference type="GO" id="GO:0010314">
    <property type="term" value="F:phosphatidylinositol-5-phosphate binding"/>
    <property type="evidence" value="ECO:0007669"/>
    <property type="project" value="TreeGrafter"/>
</dbReference>
<feature type="compositionally biased region" description="Low complexity" evidence="6">
    <location>
        <begin position="1358"/>
        <end position="1371"/>
    </location>
</feature>
<feature type="compositionally biased region" description="Low complexity" evidence="6">
    <location>
        <begin position="122"/>
        <end position="141"/>
    </location>
</feature>
<feature type="compositionally biased region" description="Basic and acidic residues" evidence="6">
    <location>
        <begin position="1325"/>
        <end position="1342"/>
    </location>
</feature>
<feature type="compositionally biased region" description="Pro residues" evidence="6">
    <location>
        <begin position="1191"/>
        <end position="1207"/>
    </location>
</feature>
<evidence type="ECO:0000259" key="7">
    <source>
        <dbReference type="PROSITE" id="PS50003"/>
    </source>
</evidence>
<feature type="region of interest" description="Disordered" evidence="6">
    <location>
        <begin position="1133"/>
        <end position="1152"/>
    </location>
</feature>
<feature type="compositionally biased region" description="Basic and acidic residues" evidence="6">
    <location>
        <begin position="1306"/>
        <end position="1316"/>
    </location>
</feature>
<keyword evidence="10" id="KW-1185">Reference proteome</keyword>
<evidence type="ECO:0000313" key="10">
    <source>
        <dbReference type="Proteomes" id="UP000472277"/>
    </source>
</evidence>
<dbReference type="SMART" id="SM00456">
    <property type="entry name" value="WW"/>
    <property type="match status" value="2"/>
</dbReference>
<dbReference type="GO" id="GO:0070273">
    <property type="term" value="F:phosphatidylinositol-4-phosphate binding"/>
    <property type="evidence" value="ECO:0007669"/>
    <property type="project" value="TreeGrafter"/>
</dbReference>
<dbReference type="Proteomes" id="UP000472277">
    <property type="component" value="Chromosome 40"/>
</dbReference>
<comment type="subcellular location">
    <subcellularLocation>
        <location evidence="1">Cytoplasm</location>
    </subcellularLocation>
</comment>
<name>A0A674ENP6_SALTR</name>
<dbReference type="GO" id="GO:0032266">
    <property type="term" value="F:phosphatidylinositol-3-phosphate binding"/>
    <property type="evidence" value="ECO:0007669"/>
    <property type="project" value="TreeGrafter"/>
</dbReference>
<feature type="compositionally biased region" description="Polar residues" evidence="6">
    <location>
        <begin position="646"/>
        <end position="657"/>
    </location>
</feature>
<evidence type="ECO:0000256" key="3">
    <source>
        <dbReference type="ARBA" id="ARBA00022553"/>
    </source>
</evidence>
<organism evidence="9 10">
    <name type="scientific">Salmo trutta</name>
    <name type="common">Brown trout</name>
    <dbReference type="NCBI Taxonomy" id="8032"/>
    <lineage>
        <taxon>Eukaryota</taxon>
        <taxon>Metazoa</taxon>
        <taxon>Chordata</taxon>
        <taxon>Craniata</taxon>
        <taxon>Vertebrata</taxon>
        <taxon>Euteleostomi</taxon>
        <taxon>Actinopterygii</taxon>
        <taxon>Neopterygii</taxon>
        <taxon>Teleostei</taxon>
        <taxon>Protacanthopterygii</taxon>
        <taxon>Salmoniformes</taxon>
        <taxon>Salmonidae</taxon>
        <taxon>Salmoninae</taxon>
        <taxon>Salmo</taxon>
    </lineage>
</organism>
<dbReference type="GO" id="GO:0005829">
    <property type="term" value="C:cytosol"/>
    <property type="evidence" value="ECO:0007669"/>
    <property type="project" value="TreeGrafter"/>
</dbReference>
<evidence type="ECO:0000256" key="6">
    <source>
        <dbReference type="SAM" id="MobiDB-lite"/>
    </source>
</evidence>
<feature type="domain" description="WW" evidence="8">
    <location>
        <begin position="11"/>
        <end position="44"/>
    </location>
</feature>